<dbReference type="InterPro" id="IPR032687">
    <property type="entry name" value="AraC-type_N"/>
</dbReference>
<evidence type="ECO:0000256" key="2">
    <source>
        <dbReference type="ARBA" id="ARBA00023125"/>
    </source>
</evidence>
<protein>
    <submittedName>
        <fullName evidence="5">HTH-type transcriptional regulator VirS</fullName>
    </submittedName>
</protein>
<dbReference type="InterPro" id="IPR009057">
    <property type="entry name" value="Homeodomain-like_sf"/>
</dbReference>
<dbReference type="Proteomes" id="UP000583387">
    <property type="component" value="Unassembled WGS sequence"/>
</dbReference>
<dbReference type="PROSITE" id="PS01124">
    <property type="entry name" value="HTH_ARAC_FAMILY_2"/>
    <property type="match status" value="1"/>
</dbReference>
<evidence type="ECO:0000313" key="6">
    <source>
        <dbReference type="Proteomes" id="UP000583387"/>
    </source>
</evidence>
<dbReference type="Pfam" id="PF12625">
    <property type="entry name" value="Arabinose_bd"/>
    <property type="match status" value="1"/>
</dbReference>
<dbReference type="GO" id="GO:0005829">
    <property type="term" value="C:cytosol"/>
    <property type="evidence" value="ECO:0007669"/>
    <property type="project" value="TreeGrafter"/>
</dbReference>
<dbReference type="GO" id="GO:0000976">
    <property type="term" value="F:transcription cis-regulatory region binding"/>
    <property type="evidence" value="ECO:0007669"/>
    <property type="project" value="TreeGrafter"/>
</dbReference>
<dbReference type="Gene3D" id="1.10.10.60">
    <property type="entry name" value="Homeodomain-like"/>
    <property type="match status" value="1"/>
</dbReference>
<dbReference type="AlphaFoldDB" id="A0A7U7ELX0"/>
<dbReference type="Pfam" id="PF12833">
    <property type="entry name" value="HTH_18"/>
    <property type="match status" value="1"/>
</dbReference>
<reference evidence="5 6" key="1">
    <citation type="submission" date="2020-08" db="EMBL/GenBank/DDBJ databases">
        <authorList>
            <person name="Criscuolo A."/>
        </authorList>
    </citation>
    <scope>NUCLEOTIDE SEQUENCE [LARGE SCALE GENOMIC DNA]</scope>
    <source>
        <strain evidence="5">CIP111764</strain>
    </source>
</reference>
<evidence type="ECO:0000256" key="3">
    <source>
        <dbReference type="ARBA" id="ARBA00023163"/>
    </source>
</evidence>
<proteinExistence type="predicted"/>
<dbReference type="SUPFAM" id="SSF46689">
    <property type="entry name" value="Homeodomain-like"/>
    <property type="match status" value="1"/>
</dbReference>
<dbReference type="PANTHER" id="PTHR47894">
    <property type="entry name" value="HTH-TYPE TRANSCRIPTIONAL REGULATOR GADX"/>
    <property type="match status" value="1"/>
</dbReference>
<dbReference type="EMBL" id="CAJFCI010000035">
    <property type="protein sequence ID" value="CAD5107438.1"/>
    <property type="molecule type" value="Genomic_DNA"/>
</dbReference>
<dbReference type="InterPro" id="IPR018060">
    <property type="entry name" value="HTH_AraC"/>
</dbReference>
<dbReference type="GO" id="GO:0003700">
    <property type="term" value="F:DNA-binding transcription factor activity"/>
    <property type="evidence" value="ECO:0007669"/>
    <property type="project" value="InterPro"/>
</dbReference>
<gene>
    <name evidence="5" type="primary">virS_1</name>
    <name evidence="5" type="ORF">PSEWESI4_01711</name>
</gene>
<accession>A0A7U7ELX0</accession>
<evidence type="ECO:0000259" key="4">
    <source>
        <dbReference type="PROSITE" id="PS01124"/>
    </source>
</evidence>
<keyword evidence="1" id="KW-0805">Transcription regulation</keyword>
<comment type="caution">
    <text evidence="5">The sequence shown here is derived from an EMBL/GenBank/DDBJ whole genome shotgun (WGS) entry which is preliminary data.</text>
</comment>
<organism evidence="5 6">
    <name type="scientific">Zestomonas carbonaria</name>
    <dbReference type="NCBI Taxonomy" id="2762745"/>
    <lineage>
        <taxon>Bacteria</taxon>
        <taxon>Pseudomonadati</taxon>
        <taxon>Pseudomonadota</taxon>
        <taxon>Gammaproteobacteria</taxon>
        <taxon>Pseudomonadales</taxon>
        <taxon>Pseudomonadaceae</taxon>
        <taxon>Zestomonas</taxon>
    </lineage>
</organism>
<evidence type="ECO:0000313" key="5">
    <source>
        <dbReference type="EMBL" id="CAD5107438.1"/>
    </source>
</evidence>
<evidence type="ECO:0000256" key="1">
    <source>
        <dbReference type="ARBA" id="ARBA00023015"/>
    </source>
</evidence>
<feature type="domain" description="HTH araC/xylS-type" evidence="4">
    <location>
        <begin position="233"/>
        <end position="331"/>
    </location>
</feature>
<dbReference type="SMART" id="SM00342">
    <property type="entry name" value="HTH_ARAC"/>
    <property type="match status" value="1"/>
</dbReference>
<dbReference type="PANTHER" id="PTHR47894:SF4">
    <property type="entry name" value="HTH-TYPE TRANSCRIPTIONAL REGULATOR GADX"/>
    <property type="match status" value="1"/>
</dbReference>
<sequence>MTTMMVRAAGLTNYLEVARHLGLNPQQQLRDVGLSLTILDNPEQRIPTASALLLLENAAKTSQCQSFGLRMAESRQLADFGAISLLLTHQATLRDALATIARYRHLVNESLAIYVEEQGKLVILREEILSDPPMASRQGIELAIGVLFRLCSALLGAHWRPLSVNFTHDAPAETQVHRRVFGCQLEFGSEFNGIVCLAADLDKPNPLADPAMARHAERFVESLPSASEQTTLNEVRKAIYLLLPMGRASIEQIALSLGLNVRTLQRRLEDGGMTFSELINEVRRGLVVRYMENPRYSLSQIADLLGYSVPSSFTRWFSSQFGQTPASWRNERLKHPPA</sequence>
<keyword evidence="6" id="KW-1185">Reference proteome</keyword>
<keyword evidence="3" id="KW-0804">Transcription</keyword>
<name>A0A7U7ELX0_9GAMM</name>
<keyword evidence="2" id="KW-0238">DNA-binding</keyword>